<dbReference type="RefSeq" id="WP_190258573.1">
    <property type="nucleotide sequence ID" value="NZ_QFGA01000002.1"/>
</dbReference>
<dbReference type="InterPro" id="IPR036582">
    <property type="entry name" value="Mao_N_sf"/>
</dbReference>
<keyword evidence="3" id="KW-1185">Reference proteome</keyword>
<name>A0A4Y7RA68_9FIRM</name>
<dbReference type="SUPFAM" id="SSF55383">
    <property type="entry name" value="Copper amine oxidase, domain N"/>
    <property type="match status" value="2"/>
</dbReference>
<dbReference type="Pfam" id="PF07833">
    <property type="entry name" value="Cu_amine_oxidN1"/>
    <property type="match status" value="1"/>
</dbReference>
<protein>
    <recommendedName>
        <fullName evidence="1">Copper amine oxidase-like N-terminal domain-containing protein</fullName>
    </recommendedName>
</protein>
<dbReference type="EMBL" id="QFGA01000002">
    <property type="protein sequence ID" value="TEB05875.1"/>
    <property type="molecule type" value="Genomic_DNA"/>
</dbReference>
<feature type="domain" description="Copper amine oxidase-like N-terminal" evidence="1">
    <location>
        <begin position="192"/>
        <end position="304"/>
    </location>
</feature>
<evidence type="ECO:0000313" key="2">
    <source>
        <dbReference type="EMBL" id="TEB05875.1"/>
    </source>
</evidence>
<proteinExistence type="predicted"/>
<sequence>MRKLVVALAVTVMVLGWAGVAGAYWTDLIYQITPFNPLGAESTAEINHTYIDLSNVSNNSVIAHTYLGAAQSLTIDSFSVQEQTYMEAKDKITRYVFELTNRYRPDTDLALSGGDYLPTVHVYTYGAMKDEAMWAIVNGLPDCLNNPPVGRNDNNGEDGNGSWIDEYSPAQIGSTIAASIFTINSKTYTTPDGSIVTMDVTPEIIGNKAYVPVRFLAYSLGVPEEGVQWDGATRTVTITKDDTTISLTIGSNIEIVNGEPVQMDVAPYIKDVETGGRTMLPAHWVAEPLGGKALWNEVTQQVTIKLLQEQGQ</sequence>
<dbReference type="InterPro" id="IPR012854">
    <property type="entry name" value="Cu_amine_oxidase-like_N"/>
</dbReference>
<dbReference type="Gene3D" id="3.30.457.10">
    <property type="entry name" value="Copper amine oxidase-like, N-terminal domain"/>
    <property type="match status" value="2"/>
</dbReference>
<comment type="caution">
    <text evidence="2">The sequence shown here is derived from an EMBL/GenBank/DDBJ whole genome shotgun (WGS) entry which is preliminary data.</text>
</comment>
<gene>
    <name evidence="2" type="ORF">Psch_02917</name>
</gene>
<dbReference type="Proteomes" id="UP000298324">
    <property type="component" value="Unassembled WGS sequence"/>
</dbReference>
<accession>A0A4Y7RA68</accession>
<evidence type="ECO:0000259" key="1">
    <source>
        <dbReference type="Pfam" id="PF07833"/>
    </source>
</evidence>
<dbReference type="AlphaFoldDB" id="A0A4Y7RA68"/>
<evidence type="ECO:0000313" key="3">
    <source>
        <dbReference type="Proteomes" id="UP000298324"/>
    </source>
</evidence>
<organism evidence="2 3">
    <name type="scientific">Pelotomaculum schinkii</name>
    <dbReference type="NCBI Taxonomy" id="78350"/>
    <lineage>
        <taxon>Bacteria</taxon>
        <taxon>Bacillati</taxon>
        <taxon>Bacillota</taxon>
        <taxon>Clostridia</taxon>
        <taxon>Eubacteriales</taxon>
        <taxon>Desulfotomaculaceae</taxon>
        <taxon>Pelotomaculum</taxon>
    </lineage>
</organism>
<reference evidence="2 3" key="1">
    <citation type="journal article" date="2018" name="Environ. Microbiol.">
        <title>Novel energy conservation strategies and behaviour of Pelotomaculum schinkii driving syntrophic propionate catabolism.</title>
        <authorList>
            <person name="Hidalgo-Ahumada C.A.P."/>
            <person name="Nobu M.K."/>
            <person name="Narihiro T."/>
            <person name="Tamaki H."/>
            <person name="Liu W.T."/>
            <person name="Kamagata Y."/>
            <person name="Stams A.J.M."/>
            <person name="Imachi H."/>
            <person name="Sousa D.Z."/>
        </authorList>
    </citation>
    <scope>NUCLEOTIDE SEQUENCE [LARGE SCALE GENOMIC DNA]</scope>
    <source>
        <strain evidence="2 3">HH</strain>
    </source>
</reference>